<accession>A0A1J0R8K0</accession>
<proteinExistence type="predicted"/>
<evidence type="ECO:0000259" key="10">
    <source>
        <dbReference type="Pfam" id="PF13206"/>
    </source>
</evidence>
<name>A0A1J0R8K0_9TRYP</name>
<feature type="region of interest" description="Disordered" evidence="9">
    <location>
        <begin position="369"/>
        <end position="397"/>
    </location>
</feature>
<feature type="region of interest" description="Disordered" evidence="9">
    <location>
        <begin position="164"/>
        <end position="184"/>
    </location>
</feature>
<evidence type="ECO:0000256" key="6">
    <source>
        <dbReference type="ARBA" id="ARBA00023136"/>
    </source>
</evidence>
<sequence length="397" mass="42081">MPKERATSLTQKVATFFFITAAKAAAARGHQSDNTAEFMAMCQLMRGALQGFEVPQLRFSEQALKAFKDISVAHALAYSNTTETEVKLKELLPEKTTWPTKIPKTNRGAKAAAQINKSFDVARAVKTAIYGKIEAQQSEIKKANAELLAAVTVRASNTAAVTDDEMFGSTPKTSKNCGGTGAGGGSNGDNTGTLLINDLLCLCAIGPTATTKLCGHTDNGITKGSEGYDDPSNSIKTAYRTFISLFPKQHAEATPSTLAAALAAVKNNIGRQKRDGSTGDAAGLYIMGYAANSGTGCTGASSQACVNYIRHLSNAGKGIQWEAKILKAIKTAEKALAPPGVNAAEAQLLHINATTWQIYESALDVDSSNTQSISNKKRKTGSQQRSRMQTIQTKKCM</sequence>
<reference evidence="11" key="1">
    <citation type="submission" date="2016-08" db="EMBL/GenBank/DDBJ databases">
        <title>VSG repertoire of Trypanosoma brucei EATRO 1125.</title>
        <authorList>
            <person name="Cross G.A."/>
        </authorList>
    </citation>
    <scope>NUCLEOTIDE SEQUENCE</scope>
    <source>
        <strain evidence="11">EATRO 1125</strain>
    </source>
</reference>
<feature type="domain" description="Trypanosome variant surface glycoprotein B-type N-terminal" evidence="10">
    <location>
        <begin position="100"/>
        <end position="335"/>
    </location>
</feature>
<evidence type="ECO:0000313" key="11">
    <source>
        <dbReference type="EMBL" id="APD74120.1"/>
    </source>
</evidence>
<evidence type="ECO:0000256" key="5">
    <source>
        <dbReference type="ARBA" id="ARBA00022729"/>
    </source>
</evidence>
<comment type="subcellular location">
    <subcellularLocation>
        <location evidence="2">Cell membrane</location>
        <topology evidence="2">Lipid-anchor</topology>
        <topology evidence="2">GPI-anchor</topology>
    </subcellularLocation>
</comment>
<dbReference type="EMBL" id="KX700164">
    <property type="protein sequence ID" value="APD74120.1"/>
    <property type="molecule type" value="Genomic_DNA"/>
</dbReference>
<dbReference type="Pfam" id="PF13206">
    <property type="entry name" value="VSG_B"/>
    <property type="match status" value="1"/>
</dbReference>
<dbReference type="VEuPathDB" id="TriTrypDB:Tb427_000080700"/>
<keyword evidence="5" id="KW-0732">Signal</keyword>
<keyword evidence="4" id="KW-0336">GPI-anchor</keyword>
<keyword evidence="7" id="KW-0325">Glycoprotein</keyword>
<evidence type="ECO:0000256" key="1">
    <source>
        <dbReference type="ARBA" id="ARBA00002523"/>
    </source>
</evidence>
<keyword evidence="6" id="KW-0472">Membrane</keyword>
<dbReference type="AlphaFoldDB" id="A0A1J0R8K0"/>
<evidence type="ECO:0000256" key="2">
    <source>
        <dbReference type="ARBA" id="ARBA00004609"/>
    </source>
</evidence>
<organism evidence="11">
    <name type="scientific">Trypanosoma brucei</name>
    <dbReference type="NCBI Taxonomy" id="5691"/>
    <lineage>
        <taxon>Eukaryota</taxon>
        <taxon>Discoba</taxon>
        <taxon>Euglenozoa</taxon>
        <taxon>Kinetoplastea</taxon>
        <taxon>Metakinetoplastina</taxon>
        <taxon>Trypanosomatida</taxon>
        <taxon>Trypanosomatidae</taxon>
        <taxon>Trypanosoma</taxon>
    </lineage>
</organism>
<evidence type="ECO:0000256" key="7">
    <source>
        <dbReference type="ARBA" id="ARBA00023180"/>
    </source>
</evidence>
<keyword evidence="3" id="KW-1003">Cell membrane</keyword>
<evidence type="ECO:0000256" key="8">
    <source>
        <dbReference type="ARBA" id="ARBA00023288"/>
    </source>
</evidence>
<comment type="function">
    <text evidence="1">VSG forms a coat on the surface of the parasite. The trypanosome evades the immune response of the host by expressing a series of antigenically distinct VSGs from an estimated 1000 VSG genes.</text>
</comment>
<dbReference type="GO" id="GO:0098552">
    <property type="term" value="C:side of membrane"/>
    <property type="evidence" value="ECO:0007669"/>
    <property type="project" value="UniProtKB-KW"/>
</dbReference>
<keyword evidence="8" id="KW-0449">Lipoprotein</keyword>
<evidence type="ECO:0000256" key="3">
    <source>
        <dbReference type="ARBA" id="ARBA00022475"/>
    </source>
</evidence>
<evidence type="ECO:0000256" key="4">
    <source>
        <dbReference type="ARBA" id="ARBA00022622"/>
    </source>
</evidence>
<dbReference type="GO" id="GO:0005886">
    <property type="term" value="C:plasma membrane"/>
    <property type="evidence" value="ECO:0007669"/>
    <property type="project" value="UniProtKB-SubCell"/>
</dbReference>
<dbReference type="InterPro" id="IPR025932">
    <property type="entry name" value="Trypano_VSG_B_N_dom"/>
</dbReference>
<feature type="compositionally biased region" description="Polar residues" evidence="9">
    <location>
        <begin position="381"/>
        <end position="397"/>
    </location>
</feature>
<protein>
    <submittedName>
        <fullName evidence="11">Variant surface glycoprotein 1125.2656</fullName>
    </submittedName>
</protein>
<evidence type="ECO:0000256" key="9">
    <source>
        <dbReference type="SAM" id="MobiDB-lite"/>
    </source>
</evidence>